<organism evidence="1 2">
    <name type="scientific">Pelistega suis</name>
    <dbReference type="NCBI Taxonomy" id="1631957"/>
    <lineage>
        <taxon>Bacteria</taxon>
        <taxon>Pseudomonadati</taxon>
        <taxon>Pseudomonadota</taxon>
        <taxon>Betaproteobacteria</taxon>
        <taxon>Burkholderiales</taxon>
        <taxon>Alcaligenaceae</taxon>
        <taxon>Pelistega</taxon>
    </lineage>
</organism>
<dbReference type="RefSeq" id="WP_171679368.1">
    <property type="nucleotide sequence ID" value="NZ_JABGBN010000001.1"/>
</dbReference>
<dbReference type="Proteomes" id="UP000537862">
    <property type="component" value="Unassembled WGS sequence"/>
</dbReference>
<dbReference type="InterPro" id="IPR025500">
    <property type="entry name" value="DUF4390"/>
</dbReference>
<gene>
    <name evidence="1" type="ORF">HKX39_00545</name>
</gene>
<proteinExistence type="predicted"/>
<protein>
    <submittedName>
        <fullName evidence="1">DUF4390 domain-containing protein</fullName>
    </submittedName>
</protein>
<sequence length="181" mass="21201">MVFIMPAKAALSSQANFRTVEMTVQEATKGNLAFELDLLLSDELNVALHKGMPLFFTLDVQLKRPRQWWFDQIVYEGSRTLGIRYNMLLREWRVSQDEREYREFSLEDALQRITKVDDWVIPFKQTLMNQTVYEGKIRLRLDTSLLARPFQITALNNSSAWSFSSSWKNFNFHSLVAKPNS</sequence>
<name>A0A849P4L0_9BURK</name>
<evidence type="ECO:0000313" key="1">
    <source>
        <dbReference type="EMBL" id="NOL50665.1"/>
    </source>
</evidence>
<dbReference type="AlphaFoldDB" id="A0A849P4L0"/>
<reference evidence="1 2" key="1">
    <citation type="submission" date="2020-05" db="EMBL/GenBank/DDBJ databases">
        <authorList>
            <person name="Niu N."/>
        </authorList>
    </citation>
    <scope>NUCLEOTIDE SEQUENCE [LARGE SCALE GENOMIC DNA]</scope>
    <source>
        <strain evidence="1 2">3340-03</strain>
    </source>
</reference>
<evidence type="ECO:0000313" key="2">
    <source>
        <dbReference type="Proteomes" id="UP000537862"/>
    </source>
</evidence>
<keyword evidence="2" id="KW-1185">Reference proteome</keyword>
<dbReference type="EMBL" id="JABGBN010000001">
    <property type="protein sequence ID" value="NOL50665.1"/>
    <property type="molecule type" value="Genomic_DNA"/>
</dbReference>
<comment type="caution">
    <text evidence="1">The sequence shown here is derived from an EMBL/GenBank/DDBJ whole genome shotgun (WGS) entry which is preliminary data.</text>
</comment>
<accession>A0A849P4L0</accession>
<dbReference type="Pfam" id="PF14334">
    <property type="entry name" value="DUF4390"/>
    <property type="match status" value="1"/>
</dbReference>